<comment type="caution">
    <text evidence="3">The sequence shown here is derived from an EMBL/GenBank/DDBJ whole genome shotgun (WGS) entry which is preliminary data.</text>
</comment>
<reference evidence="3" key="1">
    <citation type="journal article" date="2020" name="mSystems">
        <title>Genome- and Community-Level Interaction Insights into Carbon Utilization and Element Cycling Functions of Hydrothermarchaeota in Hydrothermal Sediment.</title>
        <authorList>
            <person name="Zhou Z."/>
            <person name="Liu Y."/>
            <person name="Xu W."/>
            <person name="Pan J."/>
            <person name="Luo Z.H."/>
            <person name="Li M."/>
        </authorList>
    </citation>
    <scope>NUCLEOTIDE SEQUENCE [LARGE SCALE GENOMIC DNA]</scope>
    <source>
        <strain evidence="3">SpSt-143</strain>
    </source>
</reference>
<keyword evidence="2" id="KW-0812">Transmembrane</keyword>
<protein>
    <submittedName>
        <fullName evidence="3">Uncharacterized protein</fullName>
    </submittedName>
</protein>
<feature type="transmembrane region" description="Helical" evidence="2">
    <location>
        <begin position="81"/>
        <end position="101"/>
    </location>
</feature>
<proteinExistence type="predicted"/>
<dbReference type="AlphaFoldDB" id="A0A7V2F693"/>
<gene>
    <name evidence="3" type="ORF">ENO59_04140</name>
</gene>
<dbReference type="EMBL" id="DSGB01000004">
    <property type="protein sequence ID" value="HER95693.1"/>
    <property type="molecule type" value="Genomic_DNA"/>
</dbReference>
<evidence type="ECO:0000313" key="3">
    <source>
        <dbReference type="EMBL" id="HER95693.1"/>
    </source>
</evidence>
<keyword evidence="1" id="KW-0175">Coiled coil</keyword>
<organism evidence="3">
    <name type="scientific">Rhodothermus marinus</name>
    <name type="common">Rhodothermus obamensis</name>
    <dbReference type="NCBI Taxonomy" id="29549"/>
    <lineage>
        <taxon>Bacteria</taxon>
        <taxon>Pseudomonadati</taxon>
        <taxon>Rhodothermota</taxon>
        <taxon>Rhodothermia</taxon>
        <taxon>Rhodothermales</taxon>
        <taxon>Rhodothermaceae</taxon>
        <taxon>Rhodothermus</taxon>
    </lineage>
</organism>
<evidence type="ECO:0000256" key="2">
    <source>
        <dbReference type="SAM" id="Phobius"/>
    </source>
</evidence>
<accession>A0A7V2F693</accession>
<keyword evidence="2" id="KW-0472">Membrane</keyword>
<sequence length="106" mass="12215">MDELAFNWIALDAEEMQDLREVLARIEAELAAQRQLLSEVRDFMIAHRRPLEGMGSRFEKIERDLGHLRERVVSLETRSQLRLWLVGLLAGSGSGVAMWILSQLLR</sequence>
<feature type="coiled-coil region" evidence="1">
    <location>
        <begin position="9"/>
        <end position="78"/>
    </location>
</feature>
<name>A0A7V2F693_RHOMR</name>
<evidence type="ECO:0000256" key="1">
    <source>
        <dbReference type="SAM" id="Coils"/>
    </source>
</evidence>
<keyword evidence="2" id="KW-1133">Transmembrane helix</keyword>